<accession>A0A0V1BP73</accession>
<protein>
    <submittedName>
        <fullName evidence="1">Uncharacterized protein</fullName>
    </submittedName>
</protein>
<name>A0A0V1BP73_TRISP</name>
<dbReference type="EMBL" id="JYDH01000026">
    <property type="protein sequence ID" value="KRY38307.1"/>
    <property type="molecule type" value="Genomic_DNA"/>
</dbReference>
<dbReference type="InParanoid" id="A0A0V1BP73"/>
<organism evidence="1 2">
    <name type="scientific">Trichinella spiralis</name>
    <name type="common">Trichina worm</name>
    <dbReference type="NCBI Taxonomy" id="6334"/>
    <lineage>
        <taxon>Eukaryota</taxon>
        <taxon>Metazoa</taxon>
        <taxon>Ecdysozoa</taxon>
        <taxon>Nematoda</taxon>
        <taxon>Enoplea</taxon>
        <taxon>Dorylaimia</taxon>
        <taxon>Trichinellida</taxon>
        <taxon>Trichinellidae</taxon>
        <taxon>Trichinella</taxon>
    </lineage>
</organism>
<comment type="caution">
    <text evidence="1">The sequence shown here is derived from an EMBL/GenBank/DDBJ whole genome shotgun (WGS) entry which is preliminary data.</text>
</comment>
<dbReference type="OrthoDB" id="10339307at2759"/>
<proteinExistence type="predicted"/>
<reference evidence="1 2" key="1">
    <citation type="submission" date="2015-01" db="EMBL/GenBank/DDBJ databases">
        <title>Evolution of Trichinella species and genotypes.</title>
        <authorList>
            <person name="Korhonen P.K."/>
            <person name="Edoardo P."/>
            <person name="Giuseppe L.R."/>
            <person name="Gasser R.B."/>
        </authorList>
    </citation>
    <scope>NUCLEOTIDE SEQUENCE [LARGE SCALE GENOMIC DNA]</scope>
    <source>
        <strain evidence="1">ISS3</strain>
    </source>
</reference>
<keyword evidence="2" id="KW-1185">Reference proteome</keyword>
<evidence type="ECO:0000313" key="2">
    <source>
        <dbReference type="Proteomes" id="UP000054776"/>
    </source>
</evidence>
<dbReference type="AlphaFoldDB" id="A0A0V1BP73"/>
<dbReference type="Proteomes" id="UP000054776">
    <property type="component" value="Unassembled WGS sequence"/>
</dbReference>
<sequence length="99" mass="11131">MTNEIFNTDLQLKHLKIVRTKRERKHQGLNLTERIFFRTIPPVTNQSSLKSVSPSNASTHSIINVSTGGDSLLNGNGWQMMFMVMSFFGCSAPWDGKTT</sequence>
<evidence type="ECO:0000313" key="1">
    <source>
        <dbReference type="EMBL" id="KRY38307.1"/>
    </source>
</evidence>
<gene>
    <name evidence="1" type="ORF">T01_4000</name>
</gene>